<dbReference type="SUPFAM" id="SSF56176">
    <property type="entry name" value="FAD-binding/transporter-associated domain-like"/>
    <property type="match status" value="1"/>
</dbReference>
<gene>
    <name evidence="8" type="ORF">BQ2448_6169</name>
</gene>
<dbReference type="OrthoDB" id="407275at2759"/>
<dbReference type="InterPro" id="IPR012951">
    <property type="entry name" value="BBE"/>
</dbReference>
<dbReference type="InterPro" id="IPR006094">
    <property type="entry name" value="Oxid_FAD_bind_N"/>
</dbReference>
<evidence type="ECO:0000259" key="7">
    <source>
        <dbReference type="PROSITE" id="PS51387"/>
    </source>
</evidence>
<dbReference type="Proteomes" id="UP000198372">
    <property type="component" value="Unassembled WGS sequence"/>
</dbReference>
<dbReference type="InterPro" id="IPR016166">
    <property type="entry name" value="FAD-bd_PCMH"/>
</dbReference>
<dbReference type="Pfam" id="PF01565">
    <property type="entry name" value="FAD_binding_4"/>
    <property type="match status" value="1"/>
</dbReference>
<organism evidence="8 9">
    <name type="scientific">Microbotryum intermedium</name>
    <dbReference type="NCBI Taxonomy" id="269621"/>
    <lineage>
        <taxon>Eukaryota</taxon>
        <taxon>Fungi</taxon>
        <taxon>Dikarya</taxon>
        <taxon>Basidiomycota</taxon>
        <taxon>Pucciniomycotina</taxon>
        <taxon>Microbotryomycetes</taxon>
        <taxon>Microbotryales</taxon>
        <taxon>Microbotryaceae</taxon>
        <taxon>Microbotryum</taxon>
    </lineage>
</organism>
<reference evidence="9" key="1">
    <citation type="submission" date="2016-09" db="EMBL/GenBank/DDBJ databases">
        <authorList>
            <person name="Jeantristanb JTB J.-T."/>
            <person name="Ricardo R."/>
        </authorList>
    </citation>
    <scope>NUCLEOTIDE SEQUENCE [LARGE SCALE GENOMIC DNA]</scope>
</reference>
<dbReference type="InterPro" id="IPR016169">
    <property type="entry name" value="FAD-bd_PCMH_sub2"/>
</dbReference>
<comment type="cofactor">
    <cofactor evidence="1">
        <name>FAD</name>
        <dbReference type="ChEBI" id="CHEBI:57692"/>
    </cofactor>
</comment>
<name>A0A238FLT5_9BASI</name>
<evidence type="ECO:0000256" key="3">
    <source>
        <dbReference type="ARBA" id="ARBA00022630"/>
    </source>
</evidence>
<proteinExistence type="inferred from homology"/>
<dbReference type="Gene3D" id="3.30.465.10">
    <property type="match status" value="1"/>
</dbReference>
<evidence type="ECO:0000256" key="5">
    <source>
        <dbReference type="ARBA" id="ARBA00023002"/>
    </source>
</evidence>
<dbReference type="Pfam" id="PF08031">
    <property type="entry name" value="BBE"/>
    <property type="match status" value="1"/>
</dbReference>
<sequence length="522" mass="56091">MFRLFKCLAIFGLASTVSAVPVNGSSQAETFISCLSSQPSLNLVTWSSNRRQFTNLTGAFNQRLYSSASAVVLPKDATAVAAAVKCALQFSRPVTARGGGHSYAGYGIGSGLDQGLVVYLSNFKSIHLKSDNRTVVVGGGAHLGDIALQLNQWGLAMAHGTCPMVGVGGHAGFGGFGFISRAWGLTLDAISAFDAVLANGTYVQGLTREQDPDLFWALSDAAPNFAIVTAYHFVAHQKPANVVQFDYGFSGLSPETMTQAFLAFQSWGKNSSPPELGIQFVVGANGSLDISGLYYGAGDAFTNMMAPFVASLPSGVSPTINYTMSWIDSLISAAQGQALSSKGQQDTKDCFYAKSLMTPDSDQLITAEAANAFFSYLQNTDTVTQWFVEIDLYGGAGSYINTIPLNQTSFAHRSSFLTFQMYASSPTLNNPFPDYGFSYVDGMYDALVNPMKQAWGTSYGSYVNYVDPMLSPAEVKTLYWSSQYDRLSQLKAKYDPNQTLWNPQAIQPSVSSVVSRRSVGEL</sequence>
<dbReference type="PROSITE" id="PS51387">
    <property type="entry name" value="FAD_PCMH"/>
    <property type="match status" value="1"/>
</dbReference>
<evidence type="ECO:0000256" key="1">
    <source>
        <dbReference type="ARBA" id="ARBA00001974"/>
    </source>
</evidence>
<evidence type="ECO:0000313" key="9">
    <source>
        <dbReference type="Proteomes" id="UP000198372"/>
    </source>
</evidence>
<keyword evidence="4" id="KW-0274">FAD</keyword>
<feature type="domain" description="FAD-binding PCMH-type" evidence="7">
    <location>
        <begin position="64"/>
        <end position="238"/>
    </location>
</feature>
<feature type="chain" id="PRO_5012692212" evidence="6">
    <location>
        <begin position="20"/>
        <end position="522"/>
    </location>
</feature>
<protein>
    <submittedName>
        <fullName evidence="8">BQ2448_6169 protein</fullName>
    </submittedName>
</protein>
<keyword evidence="9" id="KW-1185">Reference proteome</keyword>
<evidence type="ECO:0000256" key="4">
    <source>
        <dbReference type="ARBA" id="ARBA00022827"/>
    </source>
</evidence>
<keyword evidence="6" id="KW-0732">Signal</keyword>
<dbReference type="AlphaFoldDB" id="A0A238FLT5"/>
<evidence type="ECO:0000313" key="8">
    <source>
        <dbReference type="EMBL" id="SCV73739.1"/>
    </source>
</evidence>
<dbReference type="STRING" id="269621.A0A238FLT5"/>
<dbReference type="Gene3D" id="3.40.462.20">
    <property type="match status" value="1"/>
</dbReference>
<keyword evidence="5" id="KW-0560">Oxidoreductase</keyword>
<comment type="similarity">
    <text evidence="2">Belongs to the oxygen-dependent FAD-linked oxidoreductase family.</text>
</comment>
<dbReference type="InterPro" id="IPR036318">
    <property type="entry name" value="FAD-bd_PCMH-like_sf"/>
</dbReference>
<accession>A0A238FLT5</accession>
<dbReference type="GO" id="GO:0071949">
    <property type="term" value="F:FAD binding"/>
    <property type="evidence" value="ECO:0007669"/>
    <property type="project" value="InterPro"/>
</dbReference>
<evidence type="ECO:0000256" key="2">
    <source>
        <dbReference type="ARBA" id="ARBA00005466"/>
    </source>
</evidence>
<dbReference type="GO" id="GO:0016491">
    <property type="term" value="F:oxidoreductase activity"/>
    <property type="evidence" value="ECO:0007669"/>
    <property type="project" value="UniProtKB-KW"/>
</dbReference>
<feature type="signal peptide" evidence="6">
    <location>
        <begin position="1"/>
        <end position="19"/>
    </location>
</feature>
<dbReference type="PANTHER" id="PTHR42973:SF39">
    <property type="entry name" value="FAD-BINDING PCMH-TYPE DOMAIN-CONTAINING PROTEIN"/>
    <property type="match status" value="1"/>
</dbReference>
<dbReference type="InterPro" id="IPR050416">
    <property type="entry name" value="FAD-linked_Oxidoreductase"/>
</dbReference>
<keyword evidence="3" id="KW-0285">Flavoprotein</keyword>
<dbReference type="PANTHER" id="PTHR42973">
    <property type="entry name" value="BINDING OXIDOREDUCTASE, PUTATIVE (AFU_ORTHOLOGUE AFUA_1G17690)-RELATED"/>
    <property type="match status" value="1"/>
</dbReference>
<evidence type="ECO:0000256" key="6">
    <source>
        <dbReference type="SAM" id="SignalP"/>
    </source>
</evidence>
<dbReference type="EMBL" id="FMSP01000019">
    <property type="protein sequence ID" value="SCV73739.1"/>
    <property type="molecule type" value="Genomic_DNA"/>
</dbReference>